<dbReference type="SUPFAM" id="SSF55073">
    <property type="entry name" value="Nucleotide cyclase"/>
    <property type="match status" value="1"/>
</dbReference>
<dbReference type="InterPro" id="IPR001610">
    <property type="entry name" value="PAC"/>
</dbReference>
<dbReference type="InterPro" id="IPR029787">
    <property type="entry name" value="Nucleotide_cyclase"/>
</dbReference>
<keyword evidence="6" id="KW-1185">Reference proteome</keyword>
<dbReference type="SUPFAM" id="SSF55785">
    <property type="entry name" value="PYP-like sensor domain (PAS domain)"/>
    <property type="match status" value="1"/>
</dbReference>
<dbReference type="Gene3D" id="3.40.50.2300">
    <property type="match status" value="2"/>
</dbReference>
<dbReference type="RefSeq" id="WP_187716673.1">
    <property type="nucleotide sequence ID" value="NZ_JACTAH010000001.1"/>
</dbReference>
<dbReference type="SMART" id="SM00267">
    <property type="entry name" value="GGDEF"/>
    <property type="match status" value="1"/>
</dbReference>
<gene>
    <name evidence="5" type="ORF">IFO67_03060</name>
</gene>
<dbReference type="CDD" id="cd00156">
    <property type="entry name" value="REC"/>
    <property type="match status" value="1"/>
</dbReference>
<dbReference type="InterPro" id="IPR000700">
    <property type="entry name" value="PAS-assoc_C"/>
</dbReference>
<feature type="domain" description="Response regulatory" evidence="2">
    <location>
        <begin position="153"/>
        <end position="270"/>
    </location>
</feature>
<protein>
    <submittedName>
        <fullName evidence="5">Diguanylate cyclase</fullName>
    </submittedName>
</protein>
<dbReference type="SMART" id="SM00448">
    <property type="entry name" value="REC"/>
    <property type="match status" value="2"/>
</dbReference>
<feature type="domain" description="Response regulatory" evidence="2">
    <location>
        <begin position="9"/>
        <end position="131"/>
    </location>
</feature>
<dbReference type="Gene3D" id="3.30.70.270">
    <property type="match status" value="1"/>
</dbReference>
<feature type="domain" description="GGDEF" evidence="4">
    <location>
        <begin position="445"/>
        <end position="578"/>
    </location>
</feature>
<feature type="modified residue" description="4-aspartylphosphate" evidence="1">
    <location>
        <position position="205"/>
    </location>
</feature>
<dbReference type="CDD" id="cd00130">
    <property type="entry name" value="PAS"/>
    <property type="match status" value="1"/>
</dbReference>
<dbReference type="Pfam" id="PF00072">
    <property type="entry name" value="Response_reg"/>
    <property type="match status" value="2"/>
</dbReference>
<dbReference type="CDD" id="cd17557">
    <property type="entry name" value="REC_Rcp-like"/>
    <property type="match status" value="1"/>
</dbReference>
<dbReference type="PROSITE" id="PS50887">
    <property type="entry name" value="GGDEF"/>
    <property type="match status" value="1"/>
</dbReference>
<name>A0ABR9B693_9RHOO</name>
<dbReference type="InterPro" id="IPR001789">
    <property type="entry name" value="Sig_transdc_resp-reg_receiver"/>
</dbReference>
<dbReference type="SMART" id="SM00086">
    <property type="entry name" value="PAC"/>
    <property type="match status" value="1"/>
</dbReference>
<dbReference type="InterPro" id="IPR000160">
    <property type="entry name" value="GGDEF_dom"/>
</dbReference>
<dbReference type="InterPro" id="IPR043128">
    <property type="entry name" value="Rev_trsase/Diguanyl_cyclase"/>
</dbReference>
<dbReference type="NCBIfam" id="TIGR00254">
    <property type="entry name" value="GGDEF"/>
    <property type="match status" value="1"/>
</dbReference>
<evidence type="ECO:0000313" key="6">
    <source>
        <dbReference type="Proteomes" id="UP000603602"/>
    </source>
</evidence>
<keyword evidence="1" id="KW-0597">Phosphoprotein</keyword>
<accession>A0ABR9B693</accession>
<dbReference type="Proteomes" id="UP000603602">
    <property type="component" value="Unassembled WGS sequence"/>
</dbReference>
<dbReference type="PANTHER" id="PTHR46663">
    <property type="entry name" value="DIGUANYLATE CYCLASE DGCT-RELATED"/>
    <property type="match status" value="1"/>
</dbReference>
<dbReference type="PANTHER" id="PTHR46663:SF4">
    <property type="entry name" value="DIGUANYLATE CYCLASE DGCT-RELATED"/>
    <property type="match status" value="1"/>
</dbReference>
<dbReference type="Gene3D" id="3.30.450.20">
    <property type="entry name" value="PAS domain"/>
    <property type="match status" value="1"/>
</dbReference>
<dbReference type="Pfam" id="PF08447">
    <property type="entry name" value="PAS_3"/>
    <property type="match status" value="1"/>
</dbReference>
<evidence type="ECO:0000259" key="2">
    <source>
        <dbReference type="PROSITE" id="PS50110"/>
    </source>
</evidence>
<evidence type="ECO:0000259" key="3">
    <source>
        <dbReference type="PROSITE" id="PS50113"/>
    </source>
</evidence>
<dbReference type="SUPFAM" id="SSF52172">
    <property type="entry name" value="CheY-like"/>
    <property type="match status" value="2"/>
</dbReference>
<feature type="modified residue" description="4-aspartylphosphate" evidence="1">
    <location>
        <position position="64"/>
    </location>
</feature>
<sequence>MNASAPPLDILIVEDEPSDVFLVRRILRKAGMRTELRHCIDGIAALELLEDATARPQPQLILLDINMPRMNGHEFLARLRSHPQGGNIPVIMLSTSSSEHDMSRAMELGADAYVTKQADLAAFGAGLLGALRRHGGRSLTGEDGTEQQNQQLRILLVDGAPSDARQVRQILDAHWPGSFDLRQAGSISEVANQLCHWQPGIILLDFKLPDSTGPDTVERLRTLAGRTPIVVLTGDDDDETAVRALEAGAQDYLVKMPASPRELVRAMRHALARARLEERVAESEERMSLALAGAELGLWDWNIPDGLLTIDRRWAGMVGEDEGVREVGGDGWLARVHPEDLGAALSSLHDHFRGNTPGFRFAHRLRHRDGHWVWTQAAGKVLQRQPDGTPLRAVGTMQDVGDTKRLEADLLRLATTDSLTGLDNRRVFLQKLEHELARLRRRPDTTSALLMIDLDHFKAINDAWGHQVGDEALRHFADTLRNTQRESDVCGRLGGEEFAVMLPDTGAHAALQFARRLRDRLARSPLSPTGRSLPIRISVGITELRAADDTTESCISRADEALYHAKRQGRDREVCYEDQHRR</sequence>
<dbReference type="InterPro" id="IPR013655">
    <property type="entry name" value="PAS_fold_3"/>
</dbReference>
<reference evidence="6" key="1">
    <citation type="submission" date="2023-07" db="EMBL/GenBank/DDBJ databases">
        <title>Thauera sp. CAU 1555 isolated from sand of Yaerae Beach.</title>
        <authorList>
            <person name="Kim W."/>
        </authorList>
    </citation>
    <scope>NUCLEOTIDE SEQUENCE [LARGE SCALE GENOMIC DNA]</scope>
    <source>
        <strain evidence="6">CAU 1555</strain>
    </source>
</reference>
<evidence type="ECO:0000256" key="1">
    <source>
        <dbReference type="PROSITE-ProRule" id="PRU00169"/>
    </source>
</evidence>
<dbReference type="PROSITE" id="PS50110">
    <property type="entry name" value="RESPONSE_REGULATORY"/>
    <property type="match status" value="2"/>
</dbReference>
<feature type="domain" description="PAC" evidence="3">
    <location>
        <begin position="359"/>
        <end position="412"/>
    </location>
</feature>
<dbReference type="InterPro" id="IPR035965">
    <property type="entry name" value="PAS-like_dom_sf"/>
</dbReference>
<comment type="caution">
    <text evidence="5">The sequence shown here is derived from an EMBL/GenBank/DDBJ whole genome shotgun (WGS) entry which is preliminary data.</text>
</comment>
<evidence type="ECO:0000259" key="4">
    <source>
        <dbReference type="PROSITE" id="PS50887"/>
    </source>
</evidence>
<dbReference type="InterPro" id="IPR052163">
    <property type="entry name" value="DGC-Regulatory_Protein"/>
</dbReference>
<evidence type="ECO:0000313" key="5">
    <source>
        <dbReference type="EMBL" id="MBD8501854.1"/>
    </source>
</evidence>
<dbReference type="EMBL" id="JACYTO010000001">
    <property type="protein sequence ID" value="MBD8501854.1"/>
    <property type="molecule type" value="Genomic_DNA"/>
</dbReference>
<dbReference type="InterPro" id="IPR000014">
    <property type="entry name" value="PAS"/>
</dbReference>
<proteinExistence type="predicted"/>
<dbReference type="Pfam" id="PF00990">
    <property type="entry name" value="GGDEF"/>
    <property type="match status" value="1"/>
</dbReference>
<dbReference type="InterPro" id="IPR011006">
    <property type="entry name" value="CheY-like_superfamily"/>
</dbReference>
<dbReference type="CDD" id="cd01949">
    <property type="entry name" value="GGDEF"/>
    <property type="match status" value="1"/>
</dbReference>
<organism evidence="5 6">
    <name type="scientific">Thauera sedimentorum</name>
    <dbReference type="NCBI Taxonomy" id="2767595"/>
    <lineage>
        <taxon>Bacteria</taxon>
        <taxon>Pseudomonadati</taxon>
        <taxon>Pseudomonadota</taxon>
        <taxon>Betaproteobacteria</taxon>
        <taxon>Rhodocyclales</taxon>
        <taxon>Zoogloeaceae</taxon>
        <taxon>Thauera</taxon>
    </lineage>
</organism>
<dbReference type="PROSITE" id="PS50113">
    <property type="entry name" value="PAC"/>
    <property type="match status" value="1"/>
</dbReference>